<dbReference type="EMBL" id="FZNZ01000007">
    <property type="protein sequence ID" value="SNR73487.1"/>
    <property type="molecule type" value="Genomic_DNA"/>
</dbReference>
<keyword evidence="1" id="KW-0472">Membrane</keyword>
<evidence type="ECO:0000256" key="1">
    <source>
        <dbReference type="SAM" id="Phobius"/>
    </source>
</evidence>
<evidence type="ECO:0000313" key="2">
    <source>
        <dbReference type="EMBL" id="SNR73487.1"/>
    </source>
</evidence>
<evidence type="ECO:0000313" key="3">
    <source>
        <dbReference type="Proteomes" id="UP000198427"/>
    </source>
</evidence>
<keyword evidence="3" id="KW-1185">Reference proteome</keyword>
<feature type="transmembrane region" description="Helical" evidence="1">
    <location>
        <begin position="73"/>
        <end position="97"/>
    </location>
</feature>
<sequence length="171" mass="20525">MCTQQHNIYRKVRSALSYLMWAELLWLIFNWISPWKLWSDANTLIVCTLPWLILFFLIRYIKRKWEEEGNASIGCLYTSTWMTVPLIIALQLFYLWISPQFDKSNEIVYEDTHYRVTILYGFLATNTDFIRIDEVFGPFHREVYQSQRYGIDTKKLNSTTAIEAFLKQQKQ</sequence>
<dbReference type="RefSeq" id="WP_089365779.1">
    <property type="nucleotide sequence ID" value="NZ_FZNZ01000007.1"/>
</dbReference>
<organism evidence="2 3">
    <name type="scientific">Prevotella jejuni</name>
    <dbReference type="NCBI Taxonomy" id="1177574"/>
    <lineage>
        <taxon>Bacteria</taxon>
        <taxon>Pseudomonadati</taxon>
        <taxon>Bacteroidota</taxon>
        <taxon>Bacteroidia</taxon>
        <taxon>Bacteroidales</taxon>
        <taxon>Prevotellaceae</taxon>
        <taxon>Prevotella</taxon>
    </lineage>
</organism>
<feature type="transmembrane region" description="Helical" evidence="1">
    <location>
        <begin position="41"/>
        <end position="61"/>
    </location>
</feature>
<keyword evidence="1" id="KW-1133">Transmembrane helix</keyword>
<name>A0AA94ITR2_9BACT</name>
<gene>
    <name evidence="2" type="ORF">SAMN06265364_10787</name>
</gene>
<proteinExistence type="predicted"/>
<keyword evidence="1" id="KW-0812">Transmembrane</keyword>
<reference evidence="2 3" key="1">
    <citation type="submission" date="2017-06" db="EMBL/GenBank/DDBJ databases">
        <authorList>
            <person name="Varghese N."/>
            <person name="Submissions S."/>
        </authorList>
    </citation>
    <scope>NUCLEOTIDE SEQUENCE [LARGE SCALE GENOMIC DNA]</scope>
    <source>
        <strain evidence="2 3">DSM 26989</strain>
    </source>
</reference>
<comment type="caution">
    <text evidence="2">The sequence shown here is derived from an EMBL/GenBank/DDBJ whole genome shotgun (WGS) entry which is preliminary data.</text>
</comment>
<protein>
    <submittedName>
        <fullName evidence="2">Uncharacterized protein</fullName>
    </submittedName>
</protein>
<accession>A0AA94ITR2</accession>
<dbReference type="Proteomes" id="UP000198427">
    <property type="component" value="Unassembled WGS sequence"/>
</dbReference>
<feature type="transmembrane region" description="Helical" evidence="1">
    <location>
        <begin position="12"/>
        <end position="29"/>
    </location>
</feature>
<dbReference type="AlphaFoldDB" id="A0AA94ITR2"/>